<feature type="transmembrane region" description="Helical" evidence="2">
    <location>
        <begin position="117"/>
        <end position="136"/>
    </location>
</feature>
<dbReference type="Proteomes" id="UP000177396">
    <property type="component" value="Unassembled WGS sequence"/>
</dbReference>
<keyword evidence="2" id="KW-0472">Membrane</keyword>
<keyword evidence="2" id="KW-0812">Transmembrane</keyword>
<reference evidence="3 4" key="1">
    <citation type="journal article" date="2016" name="Nat. Commun.">
        <title>Thousands of microbial genomes shed light on interconnected biogeochemical processes in an aquifer system.</title>
        <authorList>
            <person name="Anantharaman K."/>
            <person name="Brown C.T."/>
            <person name="Hug L.A."/>
            <person name="Sharon I."/>
            <person name="Castelle C.J."/>
            <person name="Probst A.J."/>
            <person name="Thomas B.C."/>
            <person name="Singh A."/>
            <person name="Wilkins M.J."/>
            <person name="Karaoz U."/>
            <person name="Brodie E.L."/>
            <person name="Williams K.H."/>
            <person name="Hubbard S.S."/>
            <person name="Banfield J.F."/>
        </authorList>
    </citation>
    <scope>NUCLEOTIDE SEQUENCE [LARGE SCALE GENOMIC DNA]</scope>
</reference>
<feature type="transmembrane region" description="Helical" evidence="2">
    <location>
        <begin position="12"/>
        <end position="32"/>
    </location>
</feature>
<evidence type="ECO:0000256" key="2">
    <source>
        <dbReference type="SAM" id="Phobius"/>
    </source>
</evidence>
<proteinExistence type="predicted"/>
<name>A0A1F5YEN1_9BACT</name>
<evidence type="ECO:0000313" key="4">
    <source>
        <dbReference type="Proteomes" id="UP000177396"/>
    </source>
</evidence>
<dbReference type="AlphaFoldDB" id="A0A1F5YEN1"/>
<evidence type="ECO:0000256" key="1">
    <source>
        <dbReference type="SAM" id="MobiDB-lite"/>
    </source>
</evidence>
<evidence type="ECO:0000313" key="3">
    <source>
        <dbReference type="EMBL" id="OGF98647.1"/>
    </source>
</evidence>
<accession>A0A1F5YEN1</accession>
<feature type="compositionally biased region" description="Pro residues" evidence="1">
    <location>
        <begin position="92"/>
        <end position="103"/>
    </location>
</feature>
<keyword evidence="2" id="KW-1133">Transmembrane helix</keyword>
<feature type="region of interest" description="Disordered" evidence="1">
    <location>
        <begin position="51"/>
        <end position="103"/>
    </location>
</feature>
<sequence>MLVQLFNMTKKLIFNLLSSLFIVILLLVFPFVSYAQTETPTVSPTLAVSPTVTGTSATSTPGQPTATRVPATPTVKRSPTPKTTPSLTLTPSPTPTLTPTPTPTPPPSFIQKAGGPLGFVLILLGIILLGVTLYIYKKKKTSSVS</sequence>
<gene>
    <name evidence="3" type="ORF">A2153_04095</name>
</gene>
<feature type="compositionally biased region" description="Low complexity" evidence="1">
    <location>
        <begin position="64"/>
        <end position="91"/>
    </location>
</feature>
<dbReference type="EMBL" id="MFJB01000092">
    <property type="protein sequence ID" value="OGF98647.1"/>
    <property type="molecule type" value="Genomic_DNA"/>
</dbReference>
<feature type="compositionally biased region" description="Polar residues" evidence="1">
    <location>
        <begin position="51"/>
        <end position="63"/>
    </location>
</feature>
<comment type="caution">
    <text evidence="3">The sequence shown here is derived from an EMBL/GenBank/DDBJ whole genome shotgun (WGS) entry which is preliminary data.</text>
</comment>
<protein>
    <submittedName>
        <fullName evidence="3">Uncharacterized protein</fullName>
    </submittedName>
</protein>
<organism evidence="3 4">
    <name type="scientific">Candidatus Gottesmanbacteria bacterium RBG_16_38_7b</name>
    <dbReference type="NCBI Taxonomy" id="1798372"/>
    <lineage>
        <taxon>Bacteria</taxon>
        <taxon>Candidatus Gottesmaniibacteriota</taxon>
    </lineage>
</organism>